<dbReference type="SUPFAM" id="SSF48600">
    <property type="entry name" value="Chorismate mutase II"/>
    <property type="match status" value="1"/>
</dbReference>
<dbReference type="AlphaFoldDB" id="A0A3B0S9T7"/>
<dbReference type="GO" id="GO:0004106">
    <property type="term" value="F:chorismate mutase activity"/>
    <property type="evidence" value="ECO:0007669"/>
    <property type="project" value="InterPro"/>
</dbReference>
<sequence length="234" mass="25662">MTDISSVRDGIDAIDDALLKLINQRLELAKSLRQLKPKDRAAWAPDREHKLLQRLLDHKSPNYPPETLVAMWSALIACSLLGQGPLVILSGSANMQALGEAAFPGASHLPLDPDNWQQQIIDTPGAIGVMAYPDPDNIWWSELQQDEAALRVQTCLPKWPPDQRKAVCISSGTAPVRPGQVGWFIYDAADDLPATTRQIASANGRVLVEEHIEAQDDNRISLGNFFASLQGEIS</sequence>
<gene>
    <name evidence="2" type="ORF">MNBD_ALPHA06-531</name>
</gene>
<dbReference type="GO" id="GO:0046417">
    <property type="term" value="P:chorismate metabolic process"/>
    <property type="evidence" value="ECO:0007669"/>
    <property type="project" value="InterPro"/>
</dbReference>
<accession>A0A3B0S9T7</accession>
<proteinExistence type="predicted"/>
<dbReference type="EMBL" id="UOEE01000350">
    <property type="protein sequence ID" value="VAW02981.1"/>
    <property type="molecule type" value="Genomic_DNA"/>
</dbReference>
<dbReference type="PROSITE" id="PS51168">
    <property type="entry name" value="CHORISMATE_MUT_2"/>
    <property type="match status" value="1"/>
</dbReference>
<dbReference type="InterPro" id="IPR036979">
    <property type="entry name" value="CM_dom_sf"/>
</dbReference>
<protein>
    <recommendedName>
        <fullName evidence="1">Chorismate mutase domain-containing protein</fullName>
    </recommendedName>
</protein>
<evidence type="ECO:0000259" key="1">
    <source>
        <dbReference type="PROSITE" id="PS51168"/>
    </source>
</evidence>
<dbReference type="SMART" id="SM00830">
    <property type="entry name" value="CM_2"/>
    <property type="match status" value="1"/>
</dbReference>
<evidence type="ECO:0000313" key="2">
    <source>
        <dbReference type="EMBL" id="VAW02981.1"/>
    </source>
</evidence>
<name>A0A3B0S9T7_9ZZZZ</name>
<reference evidence="2" key="1">
    <citation type="submission" date="2018-06" db="EMBL/GenBank/DDBJ databases">
        <authorList>
            <person name="Zhirakovskaya E."/>
        </authorList>
    </citation>
    <scope>NUCLEOTIDE SEQUENCE</scope>
</reference>
<organism evidence="2">
    <name type="scientific">hydrothermal vent metagenome</name>
    <dbReference type="NCBI Taxonomy" id="652676"/>
    <lineage>
        <taxon>unclassified sequences</taxon>
        <taxon>metagenomes</taxon>
        <taxon>ecological metagenomes</taxon>
    </lineage>
</organism>
<dbReference type="InterPro" id="IPR036263">
    <property type="entry name" value="Chorismate_II_sf"/>
</dbReference>
<dbReference type="Gene3D" id="1.20.59.10">
    <property type="entry name" value="Chorismate mutase"/>
    <property type="match status" value="1"/>
</dbReference>
<feature type="domain" description="Chorismate mutase" evidence="1">
    <location>
        <begin position="1"/>
        <end position="87"/>
    </location>
</feature>
<dbReference type="InterPro" id="IPR002701">
    <property type="entry name" value="CM_II_prokaryot"/>
</dbReference>
<dbReference type="Pfam" id="PF01817">
    <property type="entry name" value="CM_2"/>
    <property type="match status" value="1"/>
</dbReference>